<sequence>MANHCRDCSEDRERGNASTVLMGSTLMHASLLTKWIIGHWFGMSSSCLAGLSQGNITGSPGTEEPSTSTNRST</sequence>
<protein>
    <submittedName>
        <fullName evidence="2">Uncharacterized protein</fullName>
    </submittedName>
</protein>
<dbReference type="AlphaFoldDB" id="A0A5N6V491"/>
<evidence type="ECO:0000313" key="2">
    <source>
        <dbReference type="EMBL" id="KAE8165812.1"/>
    </source>
</evidence>
<keyword evidence="3" id="KW-1185">Reference proteome</keyword>
<evidence type="ECO:0000313" key="3">
    <source>
        <dbReference type="Proteomes" id="UP000326950"/>
    </source>
</evidence>
<name>A0A5N6V491_ASPTM</name>
<feature type="region of interest" description="Disordered" evidence="1">
    <location>
        <begin position="52"/>
        <end position="73"/>
    </location>
</feature>
<organism evidence="2 3">
    <name type="scientific">Aspergillus tamarii</name>
    <dbReference type="NCBI Taxonomy" id="41984"/>
    <lineage>
        <taxon>Eukaryota</taxon>
        <taxon>Fungi</taxon>
        <taxon>Dikarya</taxon>
        <taxon>Ascomycota</taxon>
        <taxon>Pezizomycotina</taxon>
        <taxon>Eurotiomycetes</taxon>
        <taxon>Eurotiomycetidae</taxon>
        <taxon>Eurotiales</taxon>
        <taxon>Aspergillaceae</taxon>
        <taxon>Aspergillus</taxon>
        <taxon>Aspergillus subgen. Circumdati</taxon>
    </lineage>
</organism>
<proteinExistence type="predicted"/>
<dbReference type="Proteomes" id="UP000326950">
    <property type="component" value="Unassembled WGS sequence"/>
</dbReference>
<gene>
    <name evidence="2" type="ORF">BDV40DRAFT_257626</name>
</gene>
<reference evidence="2 3" key="1">
    <citation type="submission" date="2019-04" db="EMBL/GenBank/DDBJ databases">
        <title>Friends and foes A comparative genomics study of 23 Aspergillus species from section Flavi.</title>
        <authorList>
            <consortium name="DOE Joint Genome Institute"/>
            <person name="Kjaerbolling I."/>
            <person name="Vesth T."/>
            <person name="Frisvad J.C."/>
            <person name="Nybo J.L."/>
            <person name="Theobald S."/>
            <person name="Kildgaard S."/>
            <person name="Isbrandt T."/>
            <person name="Kuo A."/>
            <person name="Sato A."/>
            <person name="Lyhne E.K."/>
            <person name="Kogle M.E."/>
            <person name="Wiebenga A."/>
            <person name="Kun R.S."/>
            <person name="Lubbers R.J."/>
            <person name="Makela M.R."/>
            <person name="Barry K."/>
            <person name="Chovatia M."/>
            <person name="Clum A."/>
            <person name="Daum C."/>
            <person name="Haridas S."/>
            <person name="He G."/>
            <person name="LaButti K."/>
            <person name="Lipzen A."/>
            <person name="Mondo S."/>
            <person name="Riley R."/>
            <person name="Salamov A."/>
            <person name="Simmons B.A."/>
            <person name="Magnuson J.K."/>
            <person name="Henrissat B."/>
            <person name="Mortensen U.H."/>
            <person name="Larsen T.O."/>
            <person name="Devries R.P."/>
            <person name="Grigoriev I.V."/>
            <person name="Machida M."/>
            <person name="Baker S.E."/>
            <person name="Andersen M.R."/>
        </authorList>
    </citation>
    <scope>NUCLEOTIDE SEQUENCE [LARGE SCALE GENOMIC DNA]</scope>
    <source>
        <strain evidence="2 3">CBS 117626</strain>
    </source>
</reference>
<accession>A0A5N6V491</accession>
<dbReference type="EMBL" id="ML738598">
    <property type="protein sequence ID" value="KAE8165812.1"/>
    <property type="molecule type" value="Genomic_DNA"/>
</dbReference>
<evidence type="ECO:0000256" key="1">
    <source>
        <dbReference type="SAM" id="MobiDB-lite"/>
    </source>
</evidence>